<evidence type="ECO:0000256" key="2">
    <source>
        <dbReference type="ARBA" id="ARBA00005466"/>
    </source>
</evidence>
<feature type="domain" description="FAD-binding PCMH-type" evidence="7">
    <location>
        <begin position="125"/>
        <end position="312"/>
    </location>
</feature>
<evidence type="ECO:0000259" key="7">
    <source>
        <dbReference type="PROSITE" id="PS51387"/>
    </source>
</evidence>
<organism evidence="8 9">
    <name type="scientific">Alternaria burnsii</name>
    <dbReference type="NCBI Taxonomy" id="1187904"/>
    <lineage>
        <taxon>Eukaryota</taxon>
        <taxon>Fungi</taxon>
        <taxon>Dikarya</taxon>
        <taxon>Ascomycota</taxon>
        <taxon>Pezizomycotina</taxon>
        <taxon>Dothideomycetes</taxon>
        <taxon>Pleosporomycetidae</taxon>
        <taxon>Pleosporales</taxon>
        <taxon>Pleosporineae</taxon>
        <taxon>Pleosporaceae</taxon>
        <taxon>Alternaria</taxon>
        <taxon>Alternaria sect. Alternaria</taxon>
    </lineage>
</organism>
<dbReference type="Pfam" id="PF08031">
    <property type="entry name" value="BBE"/>
    <property type="match status" value="1"/>
</dbReference>
<dbReference type="InterPro" id="IPR016166">
    <property type="entry name" value="FAD-bd_PCMH"/>
</dbReference>
<evidence type="ECO:0000256" key="5">
    <source>
        <dbReference type="ARBA" id="ARBA00023002"/>
    </source>
</evidence>
<dbReference type="EMBL" id="JAAABM010000016">
    <property type="protein sequence ID" value="KAF7672571.1"/>
    <property type="molecule type" value="Genomic_DNA"/>
</dbReference>
<reference evidence="8" key="2">
    <citation type="submission" date="2020-08" db="EMBL/GenBank/DDBJ databases">
        <title>Draft Genome Sequence of Cumin Blight Pathogen Alternaria burnsii.</title>
        <authorList>
            <person name="Feng Z."/>
        </authorList>
    </citation>
    <scope>NUCLEOTIDE SEQUENCE</scope>
    <source>
        <strain evidence="8">CBS107.38</strain>
    </source>
</reference>
<feature type="signal peptide" evidence="6">
    <location>
        <begin position="1"/>
        <end position="21"/>
    </location>
</feature>
<dbReference type="AlphaFoldDB" id="A0A8H7ECH9"/>
<dbReference type="PROSITE" id="PS51387">
    <property type="entry name" value="FAD_PCMH"/>
    <property type="match status" value="1"/>
</dbReference>
<gene>
    <name evidence="8" type="ORF">GT037_009602</name>
</gene>
<dbReference type="InterPro" id="IPR006094">
    <property type="entry name" value="Oxid_FAD_bind_N"/>
</dbReference>
<keyword evidence="3" id="KW-0285">Flavoprotein</keyword>
<sequence length="586" mass="62522">MAFRFALALGVLTTQFWGTVSLECKCSPGEPCWPSPSEWDSLNMTVSGRLIRTVLPASVCYTDEPNYDLEACDRVIASWTTNSFHSDDPASIHNPAKANNSCNPIYSNGTSTAGDPLAEDRGCDIGPYPRFVVNATEVAHVQAAMKFVDKHNLRLIIKNTGHSGKPIGAGGLSIWTHHMKQMQLIEDFQPRSANGTTSCSESSAPQKILRVGAGVQDNEVFQAAAQYDLAVVGGTNSDVGLVGWATGGGHGYLTSEFGQGADNIVEATVVTPRGEVLTANACQNSDLLWAIRGGGGGTFGLITELGVQAHPMPQVTAMVLSVSKTGNSTSSWWALMAGLHAHLPDLKTHGVTSYYTIAGPPSYEALTFYGVFFVYNKPNGTIETAMQPLLSFLDGANGTATFQTQTQSAPKWISLFDKLPSDGSAAGGGGSSASRLLPASSLTDDMARLAEVLELIGPTEHVPQTGVSNPSIAGSMSASSKKVDDSLNPAWRDAVVHLLVKDSWSDALPYPQALAAQSDMTNLKGAALRSLAPNSGTYFNEADASEPDWQRSFWGDNYEKLRQIKEKYDPHAMQWCEKCVGTCNSL</sequence>
<dbReference type="PANTHER" id="PTHR42973">
    <property type="entry name" value="BINDING OXIDOREDUCTASE, PUTATIVE (AFU_ORTHOLOGUE AFUA_1G17690)-RELATED"/>
    <property type="match status" value="1"/>
</dbReference>
<dbReference type="InterPro" id="IPR016169">
    <property type="entry name" value="FAD-bd_PCMH_sub2"/>
</dbReference>
<evidence type="ECO:0000313" key="9">
    <source>
        <dbReference type="Proteomes" id="UP000596902"/>
    </source>
</evidence>
<evidence type="ECO:0000313" key="8">
    <source>
        <dbReference type="EMBL" id="KAF7672571.1"/>
    </source>
</evidence>
<keyword evidence="9" id="KW-1185">Reference proteome</keyword>
<dbReference type="PANTHER" id="PTHR42973:SF39">
    <property type="entry name" value="FAD-BINDING PCMH-TYPE DOMAIN-CONTAINING PROTEIN"/>
    <property type="match status" value="1"/>
</dbReference>
<dbReference type="InterPro" id="IPR050416">
    <property type="entry name" value="FAD-linked_Oxidoreductase"/>
</dbReference>
<name>A0A8H7ECH9_9PLEO</name>
<evidence type="ECO:0000256" key="4">
    <source>
        <dbReference type="ARBA" id="ARBA00022827"/>
    </source>
</evidence>
<dbReference type="RefSeq" id="XP_038782924.1">
    <property type="nucleotide sequence ID" value="XM_038934649.1"/>
</dbReference>
<keyword evidence="5" id="KW-0560">Oxidoreductase</keyword>
<evidence type="ECO:0000256" key="6">
    <source>
        <dbReference type="SAM" id="SignalP"/>
    </source>
</evidence>
<reference evidence="8" key="1">
    <citation type="submission" date="2020-01" db="EMBL/GenBank/DDBJ databases">
        <authorList>
            <person name="Feng Z.H.Z."/>
        </authorList>
    </citation>
    <scope>NUCLEOTIDE SEQUENCE</scope>
    <source>
        <strain evidence="8">CBS107.38</strain>
    </source>
</reference>
<protein>
    <submittedName>
        <fullName evidence="8">Fad binding domain protein</fullName>
    </submittedName>
</protein>
<evidence type="ECO:0000256" key="1">
    <source>
        <dbReference type="ARBA" id="ARBA00001974"/>
    </source>
</evidence>
<comment type="caution">
    <text evidence="8">The sequence shown here is derived from an EMBL/GenBank/DDBJ whole genome shotgun (WGS) entry which is preliminary data.</text>
</comment>
<evidence type="ECO:0000256" key="3">
    <source>
        <dbReference type="ARBA" id="ARBA00022630"/>
    </source>
</evidence>
<dbReference type="InterPro" id="IPR036318">
    <property type="entry name" value="FAD-bd_PCMH-like_sf"/>
</dbReference>
<dbReference type="SUPFAM" id="SSF56176">
    <property type="entry name" value="FAD-binding/transporter-associated domain-like"/>
    <property type="match status" value="1"/>
</dbReference>
<dbReference type="GO" id="GO:0071949">
    <property type="term" value="F:FAD binding"/>
    <property type="evidence" value="ECO:0007669"/>
    <property type="project" value="InterPro"/>
</dbReference>
<dbReference type="Proteomes" id="UP000596902">
    <property type="component" value="Unassembled WGS sequence"/>
</dbReference>
<proteinExistence type="inferred from homology"/>
<feature type="chain" id="PRO_5034381677" evidence="6">
    <location>
        <begin position="22"/>
        <end position="586"/>
    </location>
</feature>
<comment type="similarity">
    <text evidence="2">Belongs to the oxygen-dependent FAD-linked oxidoreductase family.</text>
</comment>
<dbReference type="Pfam" id="PF01565">
    <property type="entry name" value="FAD_binding_4"/>
    <property type="match status" value="1"/>
</dbReference>
<comment type="cofactor">
    <cofactor evidence="1">
        <name>FAD</name>
        <dbReference type="ChEBI" id="CHEBI:57692"/>
    </cofactor>
</comment>
<dbReference type="InterPro" id="IPR012951">
    <property type="entry name" value="BBE"/>
</dbReference>
<accession>A0A8H7ECH9</accession>
<keyword evidence="6" id="KW-0732">Signal</keyword>
<keyword evidence="4" id="KW-0274">FAD</keyword>
<dbReference type="GeneID" id="62207827"/>
<dbReference type="Gene3D" id="3.30.465.10">
    <property type="match status" value="2"/>
</dbReference>
<dbReference type="GO" id="GO:0016491">
    <property type="term" value="F:oxidoreductase activity"/>
    <property type="evidence" value="ECO:0007669"/>
    <property type="project" value="UniProtKB-KW"/>
</dbReference>